<dbReference type="AlphaFoldDB" id="A0AAN7V2H7"/>
<sequence length="123" mass="12335">MKYGGLIVCLSVVLLASGAYGTFDIFKGWGVDFQESAGVGGVGYGKGFRIGNPDTSGRARADDYSSGTGAGVGGTLSLGPLGSVNVGVGVGAGGRKPTGTYNQGVPGGNYHGNQPFVPENHMY</sequence>
<gene>
    <name evidence="3" type="ORF">RI129_012548</name>
</gene>
<feature type="signal peptide" evidence="2">
    <location>
        <begin position="1"/>
        <end position="21"/>
    </location>
</feature>
<proteinExistence type="predicted"/>
<keyword evidence="4" id="KW-1185">Reference proteome</keyword>
<dbReference type="EMBL" id="JAVRBK010000010">
    <property type="protein sequence ID" value="KAK5638253.1"/>
    <property type="molecule type" value="Genomic_DNA"/>
</dbReference>
<evidence type="ECO:0000313" key="4">
    <source>
        <dbReference type="Proteomes" id="UP001329430"/>
    </source>
</evidence>
<accession>A0AAN7V2H7</accession>
<feature type="chain" id="PRO_5042961224" evidence="2">
    <location>
        <begin position="22"/>
        <end position="123"/>
    </location>
</feature>
<dbReference type="Proteomes" id="UP001329430">
    <property type="component" value="Chromosome 10"/>
</dbReference>
<evidence type="ECO:0000256" key="1">
    <source>
        <dbReference type="SAM" id="MobiDB-lite"/>
    </source>
</evidence>
<protein>
    <submittedName>
        <fullName evidence="3">Uncharacterized protein</fullName>
    </submittedName>
</protein>
<reference evidence="3 4" key="1">
    <citation type="journal article" date="2024" name="Insects">
        <title>An Improved Chromosome-Level Genome Assembly of the Firefly Pyrocoelia pectoralis.</title>
        <authorList>
            <person name="Fu X."/>
            <person name="Meyer-Rochow V.B."/>
            <person name="Ballantyne L."/>
            <person name="Zhu X."/>
        </authorList>
    </citation>
    <scope>NUCLEOTIDE SEQUENCE [LARGE SCALE GENOMIC DNA]</scope>
    <source>
        <strain evidence="3">XCY_ONT2</strain>
    </source>
</reference>
<feature type="region of interest" description="Disordered" evidence="1">
    <location>
        <begin position="100"/>
        <end position="123"/>
    </location>
</feature>
<keyword evidence="2" id="KW-0732">Signal</keyword>
<name>A0AAN7V2H7_9COLE</name>
<evidence type="ECO:0000313" key="3">
    <source>
        <dbReference type="EMBL" id="KAK5638253.1"/>
    </source>
</evidence>
<organism evidence="3 4">
    <name type="scientific">Pyrocoelia pectoralis</name>
    <dbReference type="NCBI Taxonomy" id="417401"/>
    <lineage>
        <taxon>Eukaryota</taxon>
        <taxon>Metazoa</taxon>
        <taxon>Ecdysozoa</taxon>
        <taxon>Arthropoda</taxon>
        <taxon>Hexapoda</taxon>
        <taxon>Insecta</taxon>
        <taxon>Pterygota</taxon>
        <taxon>Neoptera</taxon>
        <taxon>Endopterygota</taxon>
        <taxon>Coleoptera</taxon>
        <taxon>Polyphaga</taxon>
        <taxon>Elateriformia</taxon>
        <taxon>Elateroidea</taxon>
        <taxon>Lampyridae</taxon>
        <taxon>Lampyrinae</taxon>
        <taxon>Pyrocoelia</taxon>
    </lineage>
</organism>
<comment type="caution">
    <text evidence="3">The sequence shown here is derived from an EMBL/GenBank/DDBJ whole genome shotgun (WGS) entry which is preliminary data.</text>
</comment>
<evidence type="ECO:0000256" key="2">
    <source>
        <dbReference type="SAM" id="SignalP"/>
    </source>
</evidence>